<dbReference type="WBParaSite" id="Pan_g10031.t1">
    <property type="protein sequence ID" value="Pan_g10031.t1"/>
    <property type="gene ID" value="Pan_g10031"/>
</dbReference>
<sequence>MPLAKPQLPRPTSHSSKPPSCLLANNTSQNWHCPCRKYVFMLFNKFPVRFIMLVINPIMASINDILGIQSCEVKAELIDASYDSEKPPVLVASATTSEAPEEPVVEASNTVEVVTGETKPEVLEPMQQEIDSVNPEASDDSDDESPTTPPKIEEAKIDQDAQIEPSESLLDDDFDQTTDQNFQMPGLMSDMTSISQEFNFDELFTPEMMTNMQEYGEQMPETSQESFGLFQNTNYDQLPVAVPSVKTPQHYHQPDIDVEVHYTSEEPESDDSDQNDSENNDNSDSTHESLSSEQQTASDNASQSETSSLSSEYEAIKPYRRFRKPGFQRKYPYFFKPLPADEYEEPTIEAIGYPLNNNHLESDCQPSSIPQYSNYNVEPTGSPEFRPENETKFEESRQNTPSLFFIKNALKKFNIAACGNDFSNYNYTSCDESHAFPEEVIRVARGEFSGFAAISYLLTGEQRHWSKIKNVLTMTVLKLRKMRRGGIRSALKRSPDSSLFGPLNQAHLEAFAYLTEARVFVYGGKVWRDMFGTPHQNCVSLHGNNEGFESIDMPTFCLSIDEKGDYNVVKSVK</sequence>
<dbReference type="Proteomes" id="UP000492821">
    <property type="component" value="Unassembled WGS sequence"/>
</dbReference>
<keyword evidence="2" id="KW-1185">Reference proteome</keyword>
<evidence type="ECO:0000256" key="1">
    <source>
        <dbReference type="SAM" id="MobiDB-lite"/>
    </source>
</evidence>
<organism evidence="2 3">
    <name type="scientific">Panagrellus redivivus</name>
    <name type="common">Microworm</name>
    <dbReference type="NCBI Taxonomy" id="6233"/>
    <lineage>
        <taxon>Eukaryota</taxon>
        <taxon>Metazoa</taxon>
        <taxon>Ecdysozoa</taxon>
        <taxon>Nematoda</taxon>
        <taxon>Chromadorea</taxon>
        <taxon>Rhabditida</taxon>
        <taxon>Tylenchina</taxon>
        <taxon>Panagrolaimomorpha</taxon>
        <taxon>Panagrolaimoidea</taxon>
        <taxon>Panagrolaimidae</taxon>
        <taxon>Panagrellus</taxon>
    </lineage>
</organism>
<evidence type="ECO:0000313" key="2">
    <source>
        <dbReference type="Proteomes" id="UP000492821"/>
    </source>
</evidence>
<proteinExistence type="predicted"/>
<evidence type="ECO:0000313" key="3">
    <source>
        <dbReference type="WBParaSite" id="Pan_g10031.t1"/>
    </source>
</evidence>
<accession>A0A7E4UL43</accession>
<reference evidence="2" key="1">
    <citation type="journal article" date="2013" name="Genetics">
        <title>The draft genome and transcriptome of Panagrellus redivivus are shaped by the harsh demands of a free-living lifestyle.</title>
        <authorList>
            <person name="Srinivasan J."/>
            <person name="Dillman A.R."/>
            <person name="Macchietto M.G."/>
            <person name="Heikkinen L."/>
            <person name="Lakso M."/>
            <person name="Fracchia K.M."/>
            <person name="Antoshechkin I."/>
            <person name="Mortazavi A."/>
            <person name="Wong G."/>
            <person name="Sternberg P.W."/>
        </authorList>
    </citation>
    <scope>NUCLEOTIDE SEQUENCE [LARGE SCALE GENOMIC DNA]</scope>
    <source>
        <strain evidence="2">MT8872</strain>
    </source>
</reference>
<feature type="compositionally biased region" description="Polar residues" evidence="1">
    <location>
        <begin position="288"/>
        <end position="301"/>
    </location>
</feature>
<reference evidence="3" key="2">
    <citation type="submission" date="2020-10" db="UniProtKB">
        <authorList>
            <consortium name="WormBaseParasite"/>
        </authorList>
    </citation>
    <scope>IDENTIFICATION</scope>
</reference>
<protein>
    <submittedName>
        <fullName evidence="3">WD_REPEATS_REGION domain-containing protein</fullName>
    </submittedName>
</protein>
<dbReference type="AlphaFoldDB" id="A0A7E4UL43"/>
<feature type="compositionally biased region" description="Acidic residues" evidence="1">
    <location>
        <begin position="265"/>
        <end position="281"/>
    </location>
</feature>
<feature type="region of interest" description="Disordered" evidence="1">
    <location>
        <begin position="263"/>
        <end position="312"/>
    </location>
</feature>
<feature type="region of interest" description="Disordered" evidence="1">
    <location>
        <begin position="131"/>
        <end position="162"/>
    </location>
</feature>
<name>A0A7E4UL43_PANRE</name>
<feature type="compositionally biased region" description="Low complexity" evidence="1">
    <location>
        <begin position="302"/>
        <end position="312"/>
    </location>
</feature>